<name>A0A0C2W335_SERVB</name>
<accession>A0A0C2W335</accession>
<reference evidence="2" key="2">
    <citation type="submission" date="2015-01" db="EMBL/GenBank/DDBJ databases">
        <title>Evolutionary Origins and Diversification of the Mycorrhizal Mutualists.</title>
        <authorList>
            <consortium name="DOE Joint Genome Institute"/>
            <consortium name="Mycorrhizal Genomics Consortium"/>
            <person name="Kohler A."/>
            <person name="Kuo A."/>
            <person name="Nagy L.G."/>
            <person name="Floudas D."/>
            <person name="Copeland A."/>
            <person name="Barry K.W."/>
            <person name="Cichocki N."/>
            <person name="Veneault-Fourrey C."/>
            <person name="LaButti K."/>
            <person name="Lindquist E.A."/>
            <person name="Lipzen A."/>
            <person name="Lundell T."/>
            <person name="Morin E."/>
            <person name="Murat C."/>
            <person name="Riley R."/>
            <person name="Ohm R."/>
            <person name="Sun H."/>
            <person name="Tunlid A."/>
            <person name="Henrissat B."/>
            <person name="Grigoriev I.V."/>
            <person name="Hibbett D.S."/>
            <person name="Martin F."/>
        </authorList>
    </citation>
    <scope>NUCLEOTIDE SEQUENCE [LARGE SCALE GENOMIC DNA]</scope>
    <source>
        <strain evidence="2">MAFF 305830</strain>
    </source>
</reference>
<sequence length="219" mass="25067">MNQEKGHRLLKETCYHSYVIDGKVVEPLFGTGIIRAVALAQGILDTLKSARLHPFTHSLPDPIDLFQLEKDIYDSGIATMQQSHGKLWRILERTLMAVPPLLPFTDEEVSLYSKGISRKSMEILLKTRVPIARKAVMHLLRSFINYACQIGIVGLDVHWFLTGNRATAVIVDDLWRKWDVDEDCPFPSGVNRVWGRDFRRSKVVWKKTGEEYGRQPAHD</sequence>
<dbReference type="Proteomes" id="UP000054097">
    <property type="component" value="Unassembled WGS sequence"/>
</dbReference>
<evidence type="ECO:0000313" key="2">
    <source>
        <dbReference type="Proteomes" id="UP000054097"/>
    </source>
</evidence>
<dbReference type="EMBL" id="KN824400">
    <property type="protein sequence ID" value="KIM20923.1"/>
    <property type="molecule type" value="Genomic_DNA"/>
</dbReference>
<protein>
    <submittedName>
        <fullName evidence="1">Uncharacterized protein</fullName>
    </submittedName>
</protein>
<reference evidence="1 2" key="1">
    <citation type="submission" date="2014-04" db="EMBL/GenBank/DDBJ databases">
        <authorList>
            <consortium name="DOE Joint Genome Institute"/>
            <person name="Kuo A."/>
            <person name="Zuccaro A."/>
            <person name="Kohler A."/>
            <person name="Nagy L.G."/>
            <person name="Floudas D."/>
            <person name="Copeland A."/>
            <person name="Barry K.W."/>
            <person name="Cichocki N."/>
            <person name="Veneault-Fourrey C."/>
            <person name="LaButti K."/>
            <person name="Lindquist E.A."/>
            <person name="Lipzen A."/>
            <person name="Lundell T."/>
            <person name="Morin E."/>
            <person name="Murat C."/>
            <person name="Sun H."/>
            <person name="Tunlid A."/>
            <person name="Henrissat B."/>
            <person name="Grigoriev I.V."/>
            <person name="Hibbett D.S."/>
            <person name="Martin F."/>
            <person name="Nordberg H.P."/>
            <person name="Cantor M.N."/>
            <person name="Hua S.X."/>
        </authorList>
    </citation>
    <scope>NUCLEOTIDE SEQUENCE [LARGE SCALE GENOMIC DNA]</scope>
    <source>
        <strain evidence="1 2">MAFF 305830</strain>
    </source>
</reference>
<dbReference type="HOGENOM" id="CLU_085816_0_0_1"/>
<dbReference type="AlphaFoldDB" id="A0A0C2W335"/>
<evidence type="ECO:0000313" key="1">
    <source>
        <dbReference type="EMBL" id="KIM20923.1"/>
    </source>
</evidence>
<proteinExistence type="predicted"/>
<organism evidence="1 2">
    <name type="scientific">Serendipita vermifera MAFF 305830</name>
    <dbReference type="NCBI Taxonomy" id="933852"/>
    <lineage>
        <taxon>Eukaryota</taxon>
        <taxon>Fungi</taxon>
        <taxon>Dikarya</taxon>
        <taxon>Basidiomycota</taxon>
        <taxon>Agaricomycotina</taxon>
        <taxon>Agaricomycetes</taxon>
        <taxon>Sebacinales</taxon>
        <taxon>Serendipitaceae</taxon>
        <taxon>Serendipita</taxon>
    </lineage>
</organism>
<keyword evidence="2" id="KW-1185">Reference proteome</keyword>
<gene>
    <name evidence="1" type="ORF">M408DRAFT_118009</name>
</gene>